<evidence type="ECO:0000313" key="2">
    <source>
        <dbReference type="Proteomes" id="UP000729733"/>
    </source>
</evidence>
<comment type="caution">
    <text evidence="1">The sequence shown here is derived from an EMBL/GenBank/DDBJ whole genome shotgun (WGS) entry which is preliminary data.</text>
</comment>
<dbReference type="Proteomes" id="UP000729733">
    <property type="component" value="Unassembled WGS sequence"/>
</dbReference>
<accession>A0A964BPL0</accession>
<dbReference type="RefSeq" id="WP_229639206.1">
    <property type="nucleotide sequence ID" value="NZ_JADWDC010000007.1"/>
</dbReference>
<dbReference type="EMBL" id="JADWDC010000007">
    <property type="protein sequence ID" value="MCC0176168.1"/>
    <property type="molecule type" value="Genomic_DNA"/>
</dbReference>
<evidence type="ECO:0000313" key="1">
    <source>
        <dbReference type="EMBL" id="MCC0176168.1"/>
    </source>
</evidence>
<sequence length="81" mass="9695">MTYHDRERLWALIISAIDNLEQVSRSRELTNILWDINIKSSKTEQDWKRTEILLESYEKNRDEFLEAALSNLRELVQIMNG</sequence>
<proteinExistence type="predicted"/>
<dbReference type="AlphaFoldDB" id="A0A964BPL0"/>
<gene>
    <name evidence="1" type="ORF">I4641_04140</name>
</gene>
<organism evidence="1 2">
    <name type="scientific">Waterburya agarophytonicola KI4</name>
    <dbReference type="NCBI Taxonomy" id="2874699"/>
    <lineage>
        <taxon>Bacteria</taxon>
        <taxon>Bacillati</taxon>
        <taxon>Cyanobacteriota</taxon>
        <taxon>Cyanophyceae</taxon>
        <taxon>Pleurocapsales</taxon>
        <taxon>Hyellaceae</taxon>
        <taxon>Waterburya</taxon>
        <taxon>Waterburya agarophytonicola</taxon>
    </lineage>
</organism>
<protein>
    <submittedName>
        <fullName evidence="1">Uncharacterized protein</fullName>
    </submittedName>
</protein>
<name>A0A964BPL0_9CYAN</name>
<reference evidence="1" key="1">
    <citation type="journal article" date="2021" name="Antonie Van Leeuwenhoek">
        <title>Draft genome and description of Waterburya agarophytonicola gen. nov. sp. nov. (Pleurocapsales, Cyanobacteria): a seaweed symbiont.</title>
        <authorList>
            <person name="Bonthond G."/>
            <person name="Shalygin S."/>
            <person name="Bayer T."/>
            <person name="Weinberger F."/>
        </authorList>
    </citation>
    <scope>NUCLEOTIDE SEQUENCE</scope>
    <source>
        <strain evidence="1">KI4</strain>
    </source>
</reference>
<keyword evidence="2" id="KW-1185">Reference proteome</keyword>